<protein>
    <recommendedName>
        <fullName evidence="5">G protein-coupled receptor</fullName>
    </recommendedName>
</protein>
<feature type="region of interest" description="Disordered" evidence="1">
    <location>
        <begin position="362"/>
        <end position="383"/>
    </location>
</feature>
<feature type="transmembrane region" description="Helical" evidence="2">
    <location>
        <begin position="295"/>
        <end position="314"/>
    </location>
</feature>
<feature type="transmembrane region" description="Helical" evidence="2">
    <location>
        <begin position="100"/>
        <end position="123"/>
    </location>
</feature>
<dbReference type="AlphaFoldDB" id="A0AAF3EPY8"/>
<dbReference type="WBParaSite" id="MBELARI_LOCUS16143">
    <property type="protein sequence ID" value="MBELARI_LOCUS16143"/>
    <property type="gene ID" value="MBELARI_LOCUS16143"/>
</dbReference>
<feature type="transmembrane region" description="Helical" evidence="2">
    <location>
        <begin position="143"/>
        <end position="163"/>
    </location>
</feature>
<evidence type="ECO:0008006" key="5">
    <source>
        <dbReference type="Google" id="ProtNLM"/>
    </source>
</evidence>
<keyword evidence="3" id="KW-1185">Reference proteome</keyword>
<feature type="transmembrane region" description="Helical" evidence="2">
    <location>
        <begin position="43"/>
        <end position="62"/>
    </location>
</feature>
<proteinExistence type="predicted"/>
<feature type="transmembrane region" description="Helical" evidence="2">
    <location>
        <begin position="209"/>
        <end position="233"/>
    </location>
</feature>
<feature type="transmembrane region" description="Helical" evidence="2">
    <location>
        <begin position="12"/>
        <end position="31"/>
    </location>
</feature>
<dbReference type="Proteomes" id="UP000887575">
    <property type="component" value="Unassembled WGS sequence"/>
</dbReference>
<feature type="transmembrane region" description="Helical" evidence="2">
    <location>
        <begin position="253"/>
        <end position="283"/>
    </location>
</feature>
<evidence type="ECO:0000313" key="3">
    <source>
        <dbReference type="Proteomes" id="UP000887575"/>
    </source>
</evidence>
<dbReference type="Pfam" id="PF10317">
    <property type="entry name" value="7TM_GPCR_Srd"/>
    <property type="match status" value="1"/>
</dbReference>
<dbReference type="PANTHER" id="PTHR22943">
    <property type="entry name" value="7-TRANSMEMBRANE DOMAIN RECEPTOR C.ELEGANS"/>
    <property type="match status" value="1"/>
</dbReference>
<evidence type="ECO:0000256" key="1">
    <source>
        <dbReference type="SAM" id="MobiDB-lite"/>
    </source>
</evidence>
<organism evidence="3 4">
    <name type="scientific">Mesorhabditis belari</name>
    <dbReference type="NCBI Taxonomy" id="2138241"/>
    <lineage>
        <taxon>Eukaryota</taxon>
        <taxon>Metazoa</taxon>
        <taxon>Ecdysozoa</taxon>
        <taxon>Nematoda</taxon>
        <taxon>Chromadorea</taxon>
        <taxon>Rhabditida</taxon>
        <taxon>Rhabditina</taxon>
        <taxon>Rhabditomorpha</taxon>
        <taxon>Rhabditoidea</taxon>
        <taxon>Rhabditidae</taxon>
        <taxon>Mesorhabditinae</taxon>
        <taxon>Mesorhabditis</taxon>
    </lineage>
</organism>
<dbReference type="PANTHER" id="PTHR22943:SF248">
    <property type="entry name" value="SEVEN TM RECEPTOR"/>
    <property type="match status" value="1"/>
</dbReference>
<reference evidence="4" key="1">
    <citation type="submission" date="2024-02" db="UniProtKB">
        <authorList>
            <consortium name="WormBaseParasite"/>
        </authorList>
    </citation>
    <scope>IDENTIFICATION</scope>
</reference>
<evidence type="ECO:0000313" key="4">
    <source>
        <dbReference type="WBParaSite" id="MBELARI_LOCUS16143"/>
    </source>
</evidence>
<dbReference type="SUPFAM" id="SSF81321">
    <property type="entry name" value="Family A G protein-coupled receptor-like"/>
    <property type="match status" value="1"/>
</dbReference>
<sequence length="398" mass="45166">MIPLEITFISHSYLASSLALFMNGFLLFAVLRRTPNELRAYRLVISNIVLCDFLIAFGNLWLQPVPSSSTREVTRPPNDSGVSYVIMGPVVYFIHPAKNHLLTCAFVGLIQYSLMAVPLSFAYRYFRICHPNFADLFTKLKTIFPVFVILILISAAATVLMWMGDMPKSGPAAEVSSWSEYYTHLDDDPNQPLFGNLIHLDYHVYYTEYIFLVMFVIGYSILIVCAMLIVRGLQHMQRNQTISSRTLRMQRRLTYCLMCQSLLPIIFGGTPIVIIAVTIGFGLYTQLVSSLSMAIWSYQQIFGPLLTMLFIPSYRYGSRRWKENASKLVNNSSHSKEAPVASKWLQKRAVIKVATITRRESQPTIATSASDHQRERASSLFPRPTSAKQLKFSAIQIK</sequence>
<keyword evidence="2" id="KW-1133">Transmembrane helix</keyword>
<evidence type="ECO:0000256" key="2">
    <source>
        <dbReference type="SAM" id="Phobius"/>
    </source>
</evidence>
<accession>A0AAF3EPY8</accession>
<keyword evidence="2" id="KW-0472">Membrane</keyword>
<name>A0AAF3EPY8_9BILA</name>
<keyword evidence="2" id="KW-0812">Transmembrane</keyword>
<dbReference type="InterPro" id="IPR019421">
    <property type="entry name" value="7TM_GPCR_serpentine_rcpt_Srd"/>
</dbReference>
<dbReference type="Gene3D" id="1.20.1070.10">
    <property type="entry name" value="Rhodopsin 7-helix transmembrane proteins"/>
    <property type="match status" value="1"/>
</dbReference>